<dbReference type="Pfam" id="PF09335">
    <property type="entry name" value="VTT_dom"/>
    <property type="match status" value="1"/>
</dbReference>
<dbReference type="PANTHER" id="PTHR42709">
    <property type="entry name" value="ALKALINE PHOSPHATASE LIKE PROTEIN"/>
    <property type="match status" value="1"/>
</dbReference>
<dbReference type="GO" id="GO:0005886">
    <property type="term" value="C:plasma membrane"/>
    <property type="evidence" value="ECO:0007669"/>
    <property type="project" value="UniProtKB-ARBA"/>
</dbReference>
<feature type="transmembrane region" description="Helical" evidence="1">
    <location>
        <begin position="117"/>
        <end position="138"/>
    </location>
</feature>
<feature type="transmembrane region" description="Helical" evidence="1">
    <location>
        <begin position="92"/>
        <end position="111"/>
    </location>
</feature>
<dbReference type="InterPro" id="IPR032816">
    <property type="entry name" value="VTT_dom"/>
</dbReference>
<dbReference type="EMBL" id="CACVAT010000439">
    <property type="protein sequence ID" value="CAA6827408.1"/>
    <property type="molecule type" value="Genomic_DNA"/>
</dbReference>
<feature type="domain" description="VTT" evidence="2">
    <location>
        <begin position="37"/>
        <end position="133"/>
    </location>
</feature>
<organism evidence="3">
    <name type="scientific">uncultured Thiotrichaceae bacterium</name>
    <dbReference type="NCBI Taxonomy" id="298394"/>
    <lineage>
        <taxon>Bacteria</taxon>
        <taxon>Pseudomonadati</taxon>
        <taxon>Pseudomonadota</taxon>
        <taxon>Gammaproteobacteria</taxon>
        <taxon>Thiotrichales</taxon>
        <taxon>Thiotrichaceae</taxon>
        <taxon>environmental samples</taxon>
    </lineage>
</organism>
<keyword evidence="1" id="KW-0472">Membrane</keyword>
<accession>A0A6S6UGD1</accession>
<name>A0A6S6UGD1_9GAMM</name>
<feature type="transmembrane region" description="Helical" evidence="1">
    <location>
        <begin position="37"/>
        <end position="57"/>
    </location>
</feature>
<keyword evidence="1" id="KW-0812">Transmembrane</keyword>
<gene>
    <name evidence="3" type="ORF">HELGO_WM19331</name>
</gene>
<dbReference type="PANTHER" id="PTHR42709:SF4">
    <property type="entry name" value="INNER MEMBRANE PROTEIN YQAA"/>
    <property type="match status" value="1"/>
</dbReference>
<sequence>MTYLTLFTAAFLAATLLPAQSEALLLALVLDNPSVVGWLILTATIGNTLGSVLNWWLGRYLHHFQDKRWFPVSKKSLGYAEQRFRKYGKWSLLLSWMPIIGDPLTVIAGLLKVPFRTFLILVSIAKGLRYLVIGGVVLL</sequence>
<dbReference type="InterPro" id="IPR051311">
    <property type="entry name" value="DedA_domain"/>
</dbReference>
<evidence type="ECO:0000313" key="3">
    <source>
        <dbReference type="EMBL" id="CAA6827408.1"/>
    </source>
</evidence>
<protein>
    <submittedName>
        <fullName evidence="3">Probable membrane protein YPO3302</fullName>
    </submittedName>
</protein>
<keyword evidence="1" id="KW-1133">Transmembrane helix</keyword>
<reference evidence="3" key="1">
    <citation type="submission" date="2020-01" db="EMBL/GenBank/DDBJ databases">
        <authorList>
            <person name="Meier V. D."/>
            <person name="Meier V D."/>
        </authorList>
    </citation>
    <scope>NUCLEOTIDE SEQUENCE</scope>
    <source>
        <strain evidence="3">HLG_WM_MAG_09</strain>
    </source>
</reference>
<proteinExistence type="predicted"/>
<evidence type="ECO:0000256" key="1">
    <source>
        <dbReference type="SAM" id="Phobius"/>
    </source>
</evidence>
<evidence type="ECO:0000259" key="2">
    <source>
        <dbReference type="Pfam" id="PF09335"/>
    </source>
</evidence>
<dbReference type="AlphaFoldDB" id="A0A6S6UGD1"/>